<sequence length="154" mass="17267">MESIISTFHIDWKIIIAQAVNFGVVFIVLYIFALKPLSKLMAERSEKIAKGVDDAKTNAALLEKTRTEYEEALSKARIEANKIFQEGRKEAEDKKALMLEDAKKEVAGVIENGKKILEAEKVKMVGETKKEIVILAMQATEKLISSKQDLNSLK</sequence>
<name>A0A0G0VU49_9BACT</name>
<dbReference type="InterPro" id="IPR028987">
    <property type="entry name" value="ATP_synth_B-like_membr_sf"/>
</dbReference>
<dbReference type="InterPro" id="IPR050059">
    <property type="entry name" value="ATP_synthase_B_chain"/>
</dbReference>
<evidence type="ECO:0000256" key="2">
    <source>
        <dbReference type="ARBA" id="ARBA00022448"/>
    </source>
</evidence>
<evidence type="ECO:0000256" key="11">
    <source>
        <dbReference type="ARBA" id="ARBA00037847"/>
    </source>
</evidence>
<dbReference type="PANTHER" id="PTHR33445:SF2">
    <property type="entry name" value="ATP SYNTHASE SUBUNIT B', CHLOROPLASTIC"/>
    <property type="match status" value="1"/>
</dbReference>
<dbReference type="HAMAP" id="MF_01398">
    <property type="entry name" value="ATP_synth_b_bprime"/>
    <property type="match status" value="1"/>
</dbReference>
<keyword evidence="8 12" id="KW-0472">Membrane</keyword>
<organism evidence="15 16">
    <name type="scientific">Candidatus Nomurabacteria bacterium GW2011_GWA2_41_25</name>
    <dbReference type="NCBI Taxonomy" id="1618736"/>
    <lineage>
        <taxon>Bacteria</taxon>
        <taxon>Candidatus Nomuraibacteriota</taxon>
    </lineage>
</organism>
<keyword evidence="12" id="KW-1003">Cell membrane</keyword>
<evidence type="ECO:0000313" key="15">
    <source>
        <dbReference type="EMBL" id="KKS04375.1"/>
    </source>
</evidence>
<dbReference type="GO" id="GO:0012505">
    <property type="term" value="C:endomembrane system"/>
    <property type="evidence" value="ECO:0007669"/>
    <property type="project" value="UniProtKB-SubCell"/>
</dbReference>
<keyword evidence="2 12" id="KW-0813">Transport</keyword>
<evidence type="ECO:0000256" key="8">
    <source>
        <dbReference type="ARBA" id="ARBA00023136"/>
    </source>
</evidence>
<accession>A0A0G0VU49</accession>
<dbReference type="AlphaFoldDB" id="A0A0G0VU49"/>
<keyword evidence="3 12" id="KW-0138">CF(0)</keyword>
<comment type="function">
    <text evidence="12">Component of the F(0) channel, it forms part of the peripheral stalk, linking F(1) to F(0).</text>
</comment>
<dbReference type="Pfam" id="PF00430">
    <property type="entry name" value="ATP-synt_B"/>
    <property type="match status" value="1"/>
</dbReference>
<comment type="subunit">
    <text evidence="12">F-type ATPases have 2 components, F(1) - the catalytic core - and F(0) - the membrane proton channel. F(1) has five subunits: alpha(3), beta(3), gamma(1), delta(1), epsilon(1). F(0) has three main subunits: a(1), b(2) and c(10-14). The alpha and beta chains form an alternating ring which encloses part of the gamma chain. F(1) is attached to F(0) by a central stalk formed by the gamma and epsilon chains, while a peripheral stalk is formed by the delta and b chains.</text>
</comment>
<feature type="coiled-coil region" evidence="14">
    <location>
        <begin position="52"/>
        <end position="86"/>
    </location>
</feature>
<keyword evidence="4 12" id="KW-0812">Transmembrane</keyword>
<comment type="function">
    <text evidence="10 12">F(1)F(0) ATP synthase produces ATP from ADP in the presence of a proton or sodium gradient. F-type ATPases consist of two structural domains, F(1) containing the extramembraneous catalytic core and F(0) containing the membrane proton channel, linked together by a central stalk and a peripheral stalk. During catalysis, ATP synthesis in the catalytic domain of F(1) is coupled via a rotary mechanism of the central stalk subunits to proton translocation.</text>
</comment>
<dbReference type="GO" id="GO:0046961">
    <property type="term" value="F:proton-transporting ATPase activity, rotational mechanism"/>
    <property type="evidence" value="ECO:0007669"/>
    <property type="project" value="TreeGrafter"/>
</dbReference>
<keyword evidence="6 12" id="KW-1133">Transmembrane helix</keyword>
<dbReference type="GO" id="GO:0005886">
    <property type="term" value="C:plasma membrane"/>
    <property type="evidence" value="ECO:0007669"/>
    <property type="project" value="UniProtKB-SubCell"/>
</dbReference>
<protein>
    <recommendedName>
        <fullName evidence="12">ATP synthase subunit b</fullName>
    </recommendedName>
    <alternativeName>
        <fullName evidence="12">ATP synthase F(0) sector subunit b</fullName>
    </alternativeName>
    <alternativeName>
        <fullName evidence="12">ATPase subunit I</fullName>
    </alternativeName>
    <alternativeName>
        <fullName evidence="12">F-type ATPase subunit b</fullName>
        <shortName evidence="12">F-ATPase subunit b</shortName>
    </alternativeName>
</protein>
<comment type="caution">
    <text evidence="15">The sequence shown here is derived from an EMBL/GenBank/DDBJ whole genome shotgun (WGS) entry which is preliminary data.</text>
</comment>
<reference evidence="15 16" key="1">
    <citation type="journal article" date="2015" name="Nature">
        <title>rRNA introns, odd ribosomes, and small enigmatic genomes across a large radiation of phyla.</title>
        <authorList>
            <person name="Brown C.T."/>
            <person name="Hug L.A."/>
            <person name="Thomas B.C."/>
            <person name="Sharon I."/>
            <person name="Castelle C.J."/>
            <person name="Singh A."/>
            <person name="Wilkins M.J."/>
            <person name="Williams K.H."/>
            <person name="Banfield J.F."/>
        </authorList>
    </citation>
    <scope>NUCLEOTIDE SEQUENCE [LARGE SCALE GENOMIC DNA]</scope>
</reference>
<dbReference type="GO" id="GO:0046933">
    <property type="term" value="F:proton-transporting ATP synthase activity, rotational mechanism"/>
    <property type="evidence" value="ECO:0007669"/>
    <property type="project" value="UniProtKB-UniRule"/>
</dbReference>
<keyword evidence="5 12" id="KW-0375">Hydrogen ion transport</keyword>
<keyword evidence="9 12" id="KW-0066">ATP synthesis</keyword>
<dbReference type="GO" id="GO:0045259">
    <property type="term" value="C:proton-transporting ATP synthase complex"/>
    <property type="evidence" value="ECO:0007669"/>
    <property type="project" value="UniProtKB-KW"/>
</dbReference>
<feature type="transmembrane region" description="Helical" evidence="12">
    <location>
        <begin position="12"/>
        <end position="34"/>
    </location>
</feature>
<dbReference type="SUPFAM" id="SSF81573">
    <property type="entry name" value="F1F0 ATP synthase subunit B, membrane domain"/>
    <property type="match status" value="1"/>
</dbReference>
<dbReference type="InterPro" id="IPR002146">
    <property type="entry name" value="ATP_synth_b/b'su_bac/chlpt"/>
</dbReference>
<evidence type="ECO:0000256" key="10">
    <source>
        <dbReference type="ARBA" id="ARBA00025198"/>
    </source>
</evidence>
<dbReference type="Gene3D" id="6.10.250.1580">
    <property type="match status" value="1"/>
</dbReference>
<comment type="similarity">
    <text evidence="1 12 13">Belongs to the ATPase B chain family.</text>
</comment>
<evidence type="ECO:0000256" key="4">
    <source>
        <dbReference type="ARBA" id="ARBA00022692"/>
    </source>
</evidence>
<evidence type="ECO:0000256" key="13">
    <source>
        <dbReference type="RuleBase" id="RU003848"/>
    </source>
</evidence>
<dbReference type="PANTHER" id="PTHR33445">
    <property type="entry name" value="ATP SYNTHASE SUBUNIT B', CHLOROPLASTIC"/>
    <property type="match status" value="1"/>
</dbReference>
<evidence type="ECO:0000256" key="7">
    <source>
        <dbReference type="ARBA" id="ARBA00023065"/>
    </source>
</evidence>
<evidence type="ECO:0000256" key="9">
    <source>
        <dbReference type="ARBA" id="ARBA00023310"/>
    </source>
</evidence>
<comment type="subcellular location">
    <subcellularLocation>
        <location evidence="12">Cell membrane</location>
        <topology evidence="12">Single-pass membrane protein</topology>
    </subcellularLocation>
    <subcellularLocation>
        <location evidence="11">Endomembrane system</location>
        <topology evidence="11">Single-pass membrane protein</topology>
    </subcellularLocation>
</comment>
<evidence type="ECO:0000313" key="16">
    <source>
        <dbReference type="Proteomes" id="UP000034236"/>
    </source>
</evidence>
<dbReference type="EMBL" id="LCBE01000007">
    <property type="protein sequence ID" value="KKS04375.1"/>
    <property type="molecule type" value="Genomic_DNA"/>
</dbReference>
<dbReference type="Proteomes" id="UP000034236">
    <property type="component" value="Unassembled WGS sequence"/>
</dbReference>
<evidence type="ECO:0000256" key="5">
    <source>
        <dbReference type="ARBA" id="ARBA00022781"/>
    </source>
</evidence>
<evidence type="ECO:0000256" key="14">
    <source>
        <dbReference type="SAM" id="Coils"/>
    </source>
</evidence>
<dbReference type="CDD" id="cd06503">
    <property type="entry name" value="ATP-synt_Fo_b"/>
    <property type="match status" value="1"/>
</dbReference>
<evidence type="ECO:0000256" key="12">
    <source>
        <dbReference type="HAMAP-Rule" id="MF_01398"/>
    </source>
</evidence>
<proteinExistence type="inferred from homology"/>
<gene>
    <name evidence="12" type="primary">atpF</name>
    <name evidence="15" type="ORF">UU58_C0007G0020</name>
</gene>
<evidence type="ECO:0000256" key="1">
    <source>
        <dbReference type="ARBA" id="ARBA00005513"/>
    </source>
</evidence>
<keyword evidence="14" id="KW-0175">Coiled coil</keyword>
<keyword evidence="7 12" id="KW-0406">Ion transport</keyword>
<evidence type="ECO:0000256" key="6">
    <source>
        <dbReference type="ARBA" id="ARBA00022989"/>
    </source>
</evidence>
<evidence type="ECO:0000256" key="3">
    <source>
        <dbReference type="ARBA" id="ARBA00022547"/>
    </source>
</evidence>